<comment type="subcellular location">
    <subcellularLocation>
        <location evidence="1">Peroxisome</location>
    </subcellularLocation>
</comment>
<keyword evidence="3" id="KW-0436">Ligase</keyword>
<dbReference type="InterPro" id="IPR045851">
    <property type="entry name" value="AMP-bd_C_sf"/>
</dbReference>
<dbReference type="SUPFAM" id="SSF56801">
    <property type="entry name" value="Acetyl-CoA synthetase-like"/>
    <property type="match status" value="1"/>
</dbReference>
<evidence type="ECO:0000256" key="1">
    <source>
        <dbReference type="ARBA" id="ARBA00004275"/>
    </source>
</evidence>
<keyword evidence="4" id="KW-0576">Peroxisome</keyword>
<dbReference type="Gene3D" id="3.40.50.12780">
    <property type="entry name" value="N-terminal domain of ligase-like"/>
    <property type="match status" value="1"/>
</dbReference>
<dbReference type="InterPro" id="IPR000873">
    <property type="entry name" value="AMP-dep_synth/lig_dom"/>
</dbReference>
<dbReference type="Pfam" id="PF00501">
    <property type="entry name" value="AMP-binding"/>
    <property type="match status" value="1"/>
</dbReference>
<protein>
    <recommendedName>
        <fullName evidence="9">Luciferin 4-monooxygenase</fullName>
    </recommendedName>
</protein>
<dbReference type="AlphaFoldDB" id="A0A9P0GC16"/>
<evidence type="ECO:0000256" key="2">
    <source>
        <dbReference type="ARBA" id="ARBA00006432"/>
    </source>
</evidence>
<evidence type="ECO:0000313" key="7">
    <source>
        <dbReference type="EMBL" id="CAH1105456.1"/>
    </source>
</evidence>
<dbReference type="PANTHER" id="PTHR24096">
    <property type="entry name" value="LONG-CHAIN-FATTY-ACID--COA LIGASE"/>
    <property type="match status" value="1"/>
</dbReference>
<dbReference type="Gene3D" id="3.30.300.30">
    <property type="match status" value="1"/>
</dbReference>
<gene>
    <name evidence="7" type="ORF">PSYICH_LOCUS6318</name>
</gene>
<accession>A0A9P0GC16</accession>
<dbReference type="OrthoDB" id="10253869at2759"/>
<dbReference type="GO" id="GO:0005777">
    <property type="term" value="C:peroxisome"/>
    <property type="evidence" value="ECO:0007669"/>
    <property type="project" value="UniProtKB-SubCell"/>
</dbReference>
<dbReference type="EMBL" id="OV651831">
    <property type="protein sequence ID" value="CAH1105456.1"/>
    <property type="molecule type" value="Genomic_DNA"/>
</dbReference>
<comment type="similarity">
    <text evidence="2">Belongs to the ATP-dependent AMP-binding enzyme family.</text>
</comment>
<feature type="domain" description="AMP-dependent synthetase/ligase" evidence="5">
    <location>
        <begin position="16"/>
        <end position="385"/>
    </location>
</feature>
<dbReference type="Proteomes" id="UP001153636">
    <property type="component" value="Chromosome 19"/>
</dbReference>
<dbReference type="InterPro" id="IPR025110">
    <property type="entry name" value="AMP-bd_C"/>
</dbReference>
<name>A0A9P0GC16_9CUCU</name>
<dbReference type="InterPro" id="IPR042099">
    <property type="entry name" value="ANL_N_sf"/>
</dbReference>
<proteinExistence type="inferred from homology"/>
<evidence type="ECO:0000259" key="6">
    <source>
        <dbReference type="Pfam" id="PF13193"/>
    </source>
</evidence>
<sequence length="534" mass="59819">MNDANIYGLGEKLFTSLQKHGKKVAQFLADTDEVNTYSDLLTRSIRTAIKLKAQGIKRGDIVSTCTHNNKDNWIPFLASQFLGAISANFDENLSPLDTVHLLKLIKPRILFVSQNALEFMESCLCKANVNTQLVVFGDSQKYNTFSEYVEPCDEETTFYPVKVENENDIAVIIFSSGTTGLPKGICLHDKCLLNISKANLFKINNSEDKNVVVLFYSTLYWISCVFSLIKCVSNGYCYVICKKFDPANSWRLIEKYKVTAKFLPPYDAIEFLKSRPKNVDVSSLEIFYTGSCPVNKQLMEDLIVALPQTKILNCYGCSETGGVAASFDSTLVAEYKMQLLKPTSCGKICSDLKWKVVDTTSENILGPNEEGEIRVKADTIMKGYYKMDSSSAFDSDGYLRTGDLGYYDEDECFYIIGRIKEIFKYRGWHIVPTIIEDVLTSHPAVREAAVIGVPHEIDGNHPMGIVVLNNGYDNINTDTIVNFVNERVSESQKLRAGVAIVTNIPKTTTGKIKRRALEEIASYKPIIVSNNIKQ</sequence>
<dbReference type="Pfam" id="PF13193">
    <property type="entry name" value="AMP-binding_C"/>
    <property type="match status" value="1"/>
</dbReference>
<organism evidence="7 8">
    <name type="scientific">Psylliodes chrysocephalus</name>
    <dbReference type="NCBI Taxonomy" id="3402493"/>
    <lineage>
        <taxon>Eukaryota</taxon>
        <taxon>Metazoa</taxon>
        <taxon>Ecdysozoa</taxon>
        <taxon>Arthropoda</taxon>
        <taxon>Hexapoda</taxon>
        <taxon>Insecta</taxon>
        <taxon>Pterygota</taxon>
        <taxon>Neoptera</taxon>
        <taxon>Endopterygota</taxon>
        <taxon>Coleoptera</taxon>
        <taxon>Polyphaga</taxon>
        <taxon>Cucujiformia</taxon>
        <taxon>Chrysomeloidea</taxon>
        <taxon>Chrysomelidae</taxon>
        <taxon>Galerucinae</taxon>
        <taxon>Alticini</taxon>
        <taxon>Psylliodes</taxon>
    </lineage>
</organism>
<feature type="domain" description="AMP-binding enzyme C-terminal" evidence="6">
    <location>
        <begin position="435"/>
        <end position="511"/>
    </location>
</feature>
<reference evidence="7" key="1">
    <citation type="submission" date="2022-01" db="EMBL/GenBank/DDBJ databases">
        <authorList>
            <person name="King R."/>
        </authorList>
    </citation>
    <scope>NUCLEOTIDE SEQUENCE</scope>
</reference>
<dbReference type="PROSITE" id="PS00455">
    <property type="entry name" value="AMP_BINDING"/>
    <property type="match status" value="1"/>
</dbReference>
<dbReference type="PANTHER" id="PTHR24096:SF149">
    <property type="entry name" value="AMP-BINDING DOMAIN-CONTAINING PROTEIN-RELATED"/>
    <property type="match status" value="1"/>
</dbReference>
<dbReference type="InterPro" id="IPR020845">
    <property type="entry name" value="AMP-binding_CS"/>
</dbReference>
<evidence type="ECO:0000259" key="5">
    <source>
        <dbReference type="Pfam" id="PF00501"/>
    </source>
</evidence>
<evidence type="ECO:0000313" key="8">
    <source>
        <dbReference type="Proteomes" id="UP001153636"/>
    </source>
</evidence>
<evidence type="ECO:0000256" key="3">
    <source>
        <dbReference type="ARBA" id="ARBA00022598"/>
    </source>
</evidence>
<evidence type="ECO:0000256" key="4">
    <source>
        <dbReference type="ARBA" id="ARBA00023140"/>
    </source>
</evidence>
<evidence type="ECO:0008006" key="9">
    <source>
        <dbReference type="Google" id="ProtNLM"/>
    </source>
</evidence>
<dbReference type="GO" id="GO:0016405">
    <property type="term" value="F:CoA-ligase activity"/>
    <property type="evidence" value="ECO:0007669"/>
    <property type="project" value="TreeGrafter"/>
</dbReference>
<keyword evidence="8" id="KW-1185">Reference proteome</keyword>